<dbReference type="InterPro" id="IPR002941">
    <property type="entry name" value="DNA_methylase_N4/N6"/>
</dbReference>
<comment type="caution">
    <text evidence="6">The sequence shown here is derived from an EMBL/GenBank/DDBJ whole genome shotgun (WGS) entry which is preliminary data.</text>
</comment>
<dbReference type="EMBL" id="LAZR01003581">
    <property type="protein sequence ID" value="KKN16784.1"/>
    <property type="molecule type" value="Genomic_DNA"/>
</dbReference>
<accession>A0A0F9NFS6</accession>
<dbReference type="PROSITE" id="PS00092">
    <property type="entry name" value="N6_MTASE"/>
    <property type="match status" value="1"/>
</dbReference>
<dbReference type="InterPro" id="IPR001091">
    <property type="entry name" value="RM_Methyltransferase"/>
</dbReference>
<dbReference type="SUPFAM" id="SSF53335">
    <property type="entry name" value="S-adenosyl-L-methionine-dependent methyltransferases"/>
    <property type="match status" value="1"/>
</dbReference>
<evidence type="ECO:0000313" key="6">
    <source>
        <dbReference type="EMBL" id="KKN16784.1"/>
    </source>
</evidence>
<reference evidence="6" key="1">
    <citation type="journal article" date="2015" name="Nature">
        <title>Complex archaea that bridge the gap between prokaryotes and eukaryotes.</title>
        <authorList>
            <person name="Spang A."/>
            <person name="Saw J.H."/>
            <person name="Jorgensen S.L."/>
            <person name="Zaremba-Niedzwiedzka K."/>
            <person name="Martijn J."/>
            <person name="Lind A.E."/>
            <person name="van Eijk R."/>
            <person name="Schleper C."/>
            <person name="Guy L."/>
            <person name="Ettema T.J."/>
        </authorList>
    </citation>
    <scope>NUCLEOTIDE SEQUENCE</scope>
</reference>
<protein>
    <recommendedName>
        <fullName evidence="5">DNA methylase N-4/N-6 domain-containing protein</fullName>
    </recommendedName>
</protein>
<name>A0A0F9NFS6_9ZZZZ</name>
<gene>
    <name evidence="6" type="ORF">LCGC14_0972460</name>
</gene>
<dbReference type="PANTHER" id="PTHR13370">
    <property type="entry name" value="RNA METHYLASE-RELATED"/>
    <property type="match status" value="1"/>
</dbReference>
<dbReference type="GO" id="GO:0009007">
    <property type="term" value="F:site-specific DNA-methyltransferase (adenine-specific) activity"/>
    <property type="evidence" value="ECO:0007669"/>
    <property type="project" value="TreeGrafter"/>
</dbReference>
<evidence type="ECO:0000259" key="5">
    <source>
        <dbReference type="Pfam" id="PF01555"/>
    </source>
</evidence>
<evidence type="ECO:0000256" key="1">
    <source>
        <dbReference type="ARBA" id="ARBA00006594"/>
    </source>
</evidence>
<dbReference type="GO" id="GO:0008170">
    <property type="term" value="F:N-methyltransferase activity"/>
    <property type="evidence" value="ECO:0007669"/>
    <property type="project" value="InterPro"/>
</dbReference>
<evidence type="ECO:0000256" key="2">
    <source>
        <dbReference type="ARBA" id="ARBA00022603"/>
    </source>
</evidence>
<keyword evidence="3" id="KW-0808">Transferase</keyword>
<dbReference type="Pfam" id="PF01555">
    <property type="entry name" value="N6_N4_Mtase"/>
    <property type="match status" value="1"/>
</dbReference>
<dbReference type="Gene3D" id="3.40.50.150">
    <property type="entry name" value="Vaccinia Virus protein VP39"/>
    <property type="match status" value="2"/>
</dbReference>
<feature type="domain" description="DNA methylase N-4/N-6" evidence="5">
    <location>
        <begin position="23"/>
        <end position="408"/>
    </location>
</feature>
<dbReference type="PRINTS" id="PR00508">
    <property type="entry name" value="S21N4MTFRASE"/>
</dbReference>
<dbReference type="GO" id="GO:0005737">
    <property type="term" value="C:cytoplasm"/>
    <property type="evidence" value="ECO:0007669"/>
    <property type="project" value="TreeGrafter"/>
</dbReference>
<dbReference type="InterPro" id="IPR002052">
    <property type="entry name" value="DNA_methylase_N6_adenine_CS"/>
</dbReference>
<dbReference type="PANTHER" id="PTHR13370:SF3">
    <property type="entry name" value="TRNA (GUANINE(10)-N2)-METHYLTRANSFERASE HOMOLOG"/>
    <property type="match status" value="1"/>
</dbReference>
<dbReference type="AlphaFoldDB" id="A0A0F9NFS6"/>
<dbReference type="GO" id="GO:0003677">
    <property type="term" value="F:DNA binding"/>
    <property type="evidence" value="ECO:0007669"/>
    <property type="project" value="InterPro"/>
</dbReference>
<comment type="similarity">
    <text evidence="1">Belongs to the N(4)/N(6)-methyltransferase family.</text>
</comment>
<evidence type="ECO:0000256" key="3">
    <source>
        <dbReference type="ARBA" id="ARBA00022679"/>
    </source>
</evidence>
<feature type="region of interest" description="Disordered" evidence="4">
    <location>
        <begin position="128"/>
        <end position="160"/>
    </location>
</feature>
<dbReference type="GO" id="GO:0032259">
    <property type="term" value="P:methylation"/>
    <property type="evidence" value="ECO:0007669"/>
    <property type="project" value="UniProtKB-KW"/>
</dbReference>
<keyword evidence="2" id="KW-0489">Methyltransferase</keyword>
<feature type="compositionally biased region" description="Basic and acidic residues" evidence="4">
    <location>
        <begin position="142"/>
        <end position="153"/>
    </location>
</feature>
<dbReference type="InterPro" id="IPR029063">
    <property type="entry name" value="SAM-dependent_MTases_sf"/>
</dbReference>
<proteinExistence type="inferred from homology"/>
<sequence length="421" mass="46278">MEVNKIIQGDCLDIMMEFEDNSIDTIITDPPYGLSFMGKKWDYDVPSIEIWQECLRVLKPGGTALVFAGSRTQHRMAINVEDAGFILKDTIMWLYGSGFPKATDISKQLDKKLGGKVKIGKGFKHAGEYGGRNLSDPTPQGKAREEMRHKPDTPEAQLWNGWKSHGLKPAYEPILVATKPNEGSYAENALKHGVAGLNIDGGRIEAKDQDILDAAVKRMKNNKAVGWKNTSTKGIQPNSSQGRFPANIILDEEAGKMLDEQSGDLKAGIARKEKGGKNIFSETIKPSAPDIGYGGKGGASRFFYCAKASKSERNMRLWDMEKKENSGSYKFREDGSLDGNPTAPRANIHPTVKPLDLMRYLAKLTKTPTGGLVLDPFIGSGTTAMACKAEGRDYIGIEREAEYVKIAEARIKGMKTQQTLL</sequence>
<feature type="region of interest" description="Disordered" evidence="4">
    <location>
        <begin position="329"/>
        <end position="349"/>
    </location>
</feature>
<organism evidence="6">
    <name type="scientific">marine sediment metagenome</name>
    <dbReference type="NCBI Taxonomy" id="412755"/>
    <lineage>
        <taxon>unclassified sequences</taxon>
        <taxon>metagenomes</taxon>
        <taxon>ecological metagenomes</taxon>
    </lineage>
</organism>
<evidence type="ECO:0000256" key="4">
    <source>
        <dbReference type="SAM" id="MobiDB-lite"/>
    </source>
</evidence>